<organism evidence="1 2">
    <name type="scientific">Kalanchoe fedtschenkoi</name>
    <name type="common">Lavender scallops</name>
    <name type="synonym">South American air plant</name>
    <dbReference type="NCBI Taxonomy" id="63787"/>
    <lineage>
        <taxon>Eukaryota</taxon>
        <taxon>Viridiplantae</taxon>
        <taxon>Streptophyta</taxon>
        <taxon>Embryophyta</taxon>
        <taxon>Tracheophyta</taxon>
        <taxon>Spermatophyta</taxon>
        <taxon>Magnoliopsida</taxon>
        <taxon>eudicotyledons</taxon>
        <taxon>Gunneridae</taxon>
        <taxon>Pentapetalae</taxon>
        <taxon>Saxifragales</taxon>
        <taxon>Crassulaceae</taxon>
        <taxon>Kalanchoe</taxon>
    </lineage>
</organism>
<reference evidence="1" key="1">
    <citation type="submission" date="2021-01" db="UniProtKB">
        <authorList>
            <consortium name="EnsemblPlants"/>
        </authorList>
    </citation>
    <scope>IDENTIFICATION</scope>
</reference>
<proteinExistence type="predicted"/>
<dbReference type="EnsemblPlants" id="Kaladp0059s0295.1.v1.1">
    <property type="protein sequence ID" value="Kaladp0059s0295.1.v1.1.CDS.1"/>
    <property type="gene ID" value="Kaladp0059s0295.v1.1"/>
</dbReference>
<protein>
    <submittedName>
        <fullName evidence="1">Uncharacterized protein</fullName>
    </submittedName>
</protein>
<name>A0A7N0UBL8_KALFE</name>
<keyword evidence="2" id="KW-1185">Reference proteome</keyword>
<dbReference type="AlphaFoldDB" id="A0A7N0UBL8"/>
<evidence type="ECO:0000313" key="2">
    <source>
        <dbReference type="Proteomes" id="UP000594263"/>
    </source>
</evidence>
<dbReference type="Proteomes" id="UP000594263">
    <property type="component" value="Unplaced"/>
</dbReference>
<accession>A0A7N0UBL8</accession>
<dbReference type="Gramene" id="Kaladp0059s0295.1.v1.1">
    <property type="protein sequence ID" value="Kaladp0059s0295.1.v1.1.CDS.1"/>
    <property type="gene ID" value="Kaladp0059s0295.v1.1"/>
</dbReference>
<evidence type="ECO:0000313" key="1">
    <source>
        <dbReference type="EnsemblPlants" id="Kaladp0059s0295.1.v1.1.CDS.1"/>
    </source>
</evidence>
<sequence length="58" mass="6778">MLKNRQRTQEQTKKTIARSIHTEQNLTIKSVLRQIAEKNCKEEALIYRIASSDTMKAM</sequence>